<feature type="compositionally biased region" description="Basic residues" evidence="1">
    <location>
        <begin position="638"/>
        <end position="650"/>
    </location>
</feature>
<gene>
    <name evidence="2" type="ORF">NLU13_1703</name>
</gene>
<evidence type="ECO:0000256" key="1">
    <source>
        <dbReference type="SAM" id="MobiDB-lite"/>
    </source>
</evidence>
<organism evidence="2 3">
    <name type="scientific">Sarocladium strictum</name>
    <name type="common">Black bundle disease fungus</name>
    <name type="synonym">Acremonium strictum</name>
    <dbReference type="NCBI Taxonomy" id="5046"/>
    <lineage>
        <taxon>Eukaryota</taxon>
        <taxon>Fungi</taxon>
        <taxon>Dikarya</taxon>
        <taxon>Ascomycota</taxon>
        <taxon>Pezizomycotina</taxon>
        <taxon>Sordariomycetes</taxon>
        <taxon>Hypocreomycetidae</taxon>
        <taxon>Hypocreales</taxon>
        <taxon>Sarocladiaceae</taxon>
        <taxon>Sarocladium</taxon>
    </lineage>
</organism>
<feature type="compositionally biased region" description="Low complexity" evidence="1">
    <location>
        <begin position="623"/>
        <end position="635"/>
    </location>
</feature>
<name>A0AA39GRG4_SARSR</name>
<feature type="compositionally biased region" description="Basic residues" evidence="1">
    <location>
        <begin position="350"/>
        <end position="364"/>
    </location>
</feature>
<protein>
    <recommendedName>
        <fullName evidence="4">Eisosome protein 1</fullName>
    </recommendedName>
</protein>
<dbReference type="PANTHER" id="PTHR28298">
    <property type="entry name" value="EISOSOME PROTEIN 1"/>
    <property type="match status" value="1"/>
</dbReference>
<feature type="compositionally biased region" description="Polar residues" evidence="1">
    <location>
        <begin position="161"/>
        <end position="172"/>
    </location>
</feature>
<dbReference type="Proteomes" id="UP001175261">
    <property type="component" value="Unassembled WGS sequence"/>
</dbReference>
<feature type="compositionally biased region" description="Basic and acidic residues" evidence="1">
    <location>
        <begin position="760"/>
        <end position="769"/>
    </location>
</feature>
<feature type="region of interest" description="Disordered" evidence="1">
    <location>
        <begin position="161"/>
        <end position="225"/>
    </location>
</feature>
<feature type="region of interest" description="Disordered" evidence="1">
    <location>
        <begin position="504"/>
        <end position="769"/>
    </location>
</feature>
<proteinExistence type="predicted"/>
<evidence type="ECO:0000313" key="3">
    <source>
        <dbReference type="Proteomes" id="UP001175261"/>
    </source>
</evidence>
<accession>A0AA39GRG4</accession>
<evidence type="ECO:0008006" key="4">
    <source>
        <dbReference type="Google" id="ProtNLM"/>
    </source>
</evidence>
<keyword evidence="3" id="KW-1185">Reference proteome</keyword>
<dbReference type="GO" id="GO:0070941">
    <property type="term" value="P:eisosome assembly"/>
    <property type="evidence" value="ECO:0007669"/>
    <property type="project" value="TreeGrafter"/>
</dbReference>
<feature type="compositionally biased region" description="Low complexity" evidence="1">
    <location>
        <begin position="192"/>
        <end position="209"/>
    </location>
</feature>
<evidence type="ECO:0000313" key="2">
    <source>
        <dbReference type="EMBL" id="KAK0392205.1"/>
    </source>
</evidence>
<reference evidence="2" key="1">
    <citation type="submission" date="2022-10" db="EMBL/GenBank/DDBJ databases">
        <title>Determination and structural analysis of whole genome sequence of Sarocladium strictum F4-1.</title>
        <authorList>
            <person name="Hu L."/>
            <person name="Jiang Y."/>
        </authorList>
    </citation>
    <scope>NUCLEOTIDE SEQUENCE</scope>
    <source>
        <strain evidence="2">F4-1</strain>
    </source>
</reference>
<dbReference type="PANTHER" id="PTHR28298:SF1">
    <property type="entry name" value="EISOSOME PROTEIN 1"/>
    <property type="match status" value="1"/>
</dbReference>
<feature type="compositionally biased region" description="Pro residues" evidence="1">
    <location>
        <begin position="737"/>
        <end position="747"/>
    </location>
</feature>
<dbReference type="EMBL" id="JAPDFR010000001">
    <property type="protein sequence ID" value="KAK0392205.1"/>
    <property type="molecule type" value="Genomic_DNA"/>
</dbReference>
<dbReference type="Pfam" id="PF12757">
    <property type="entry name" value="Eisosome1"/>
    <property type="match status" value="1"/>
</dbReference>
<feature type="compositionally biased region" description="Basic and acidic residues" evidence="1">
    <location>
        <begin position="504"/>
        <end position="525"/>
    </location>
</feature>
<feature type="region of interest" description="Disordered" evidence="1">
    <location>
        <begin position="1"/>
        <end position="71"/>
    </location>
</feature>
<feature type="compositionally biased region" description="Basic and acidic residues" evidence="1">
    <location>
        <begin position="608"/>
        <end position="622"/>
    </location>
</feature>
<dbReference type="InterPro" id="IPR024527">
    <property type="entry name" value="Eisosome1"/>
</dbReference>
<sequence>MLGSLSLALPHRPSRPTAGGRLKYADPRDLPSFPSSGLRPDGAAAGAAASLGWSNQKSIEPWRPDKTSASSAAAALAKDYKMAPAWEPSSDSAGRQAAILAVGSASAALKQPSSPSKANSSSEGNWGNSAATQAFHASRASVDQKSDLSHGNSAATQAFNTNRTLSARNNGSAPAPSPHGDRSLAAAIGAMSFSRPRSTSSPSTPLTKSQTVPDRTSTASALSGATMAHRASMIGSSPVGNAGAVPVTTMTRNMFTSNPPVKPEVTEKENNDKIHASAVAMARKMYAHQQRMVDQTQEAGESGGNRGSGQFINLQDAAYKQAQERLSKLQGEHQKNREFQEYYSASQPHVPKRRFTIGSKLRRRNSSDDEFDDHEQSQKIRQQMSMFSNRVSQVDETKRQKARDDVLAVAQRNVRARLQGMDEKVYRDTGKMNPAMTTDWEERAHAAAQSHHETRTVNKGKIDIGGGRFMDPEEVQAIASSRVQPVLDDINEKADAERERRLALKAEEEARKEEEQRRKEREKEVAMLNQQAKTEEKEQLKAQREQEKAQERERKEAEKAKRAEEKRLAKEEKRRSKHQDTTATASHEGDHAEESNIPGTTTIVTAGGHEDAGESSPKDGDKSPSSPTSPNSPTSHGSKVKGWIKNRFSRGKSVSEGNDVKRRSFFGGAALRDANGSASSLDHRASSMRDVALAGKTNSAGGLSPNDARTGRDSAVVSPVSTPGAERCDPLADVEPSPMPITPPRPIADPMVRTSVSPSRDSKFREEIS</sequence>
<dbReference type="AlphaFoldDB" id="A0AA39GRG4"/>
<feature type="compositionally biased region" description="Polar residues" evidence="1">
    <location>
        <begin position="210"/>
        <end position="223"/>
    </location>
</feature>
<feature type="compositionally biased region" description="Low complexity" evidence="1">
    <location>
        <begin position="107"/>
        <end position="122"/>
    </location>
</feature>
<comment type="caution">
    <text evidence="2">The sequence shown here is derived from an EMBL/GenBank/DDBJ whole genome shotgun (WGS) entry which is preliminary data.</text>
</comment>
<feature type="region of interest" description="Disordered" evidence="1">
    <location>
        <begin position="107"/>
        <end position="128"/>
    </location>
</feature>
<feature type="compositionally biased region" description="Basic and acidic residues" evidence="1">
    <location>
        <begin position="533"/>
        <end position="580"/>
    </location>
</feature>
<feature type="region of interest" description="Disordered" evidence="1">
    <location>
        <begin position="343"/>
        <end position="378"/>
    </location>
</feature>